<keyword evidence="11" id="KW-1185">Reference proteome</keyword>
<evidence type="ECO:0000256" key="9">
    <source>
        <dbReference type="RuleBase" id="RU361135"/>
    </source>
</evidence>
<dbReference type="EMBL" id="JAGSOY010000028">
    <property type="protein sequence ID" value="MBU2711961.1"/>
    <property type="molecule type" value="Genomic_DNA"/>
</dbReference>
<organism evidence="10 11">
    <name type="scientific">Zooshikella harenae</name>
    <dbReference type="NCBI Taxonomy" id="2827238"/>
    <lineage>
        <taxon>Bacteria</taxon>
        <taxon>Pseudomonadati</taxon>
        <taxon>Pseudomonadota</taxon>
        <taxon>Gammaproteobacteria</taxon>
        <taxon>Oceanospirillales</taxon>
        <taxon>Zooshikellaceae</taxon>
        <taxon>Zooshikella</taxon>
    </lineage>
</organism>
<dbReference type="InterPro" id="IPR016181">
    <property type="entry name" value="Acyl_CoA_acyltransferase"/>
</dbReference>
<keyword evidence="6 8" id="KW-0071">Autoinducer synthesis</keyword>
<dbReference type="InterPro" id="IPR001690">
    <property type="entry name" value="Autoind_synthase"/>
</dbReference>
<evidence type="ECO:0000256" key="6">
    <source>
        <dbReference type="ARBA" id="ARBA00022929"/>
    </source>
</evidence>
<evidence type="ECO:0000256" key="1">
    <source>
        <dbReference type="ARBA" id="ARBA00012340"/>
    </source>
</evidence>
<keyword evidence="5 9" id="KW-0949">S-adenosyl-L-methionine</keyword>
<protein>
    <recommendedName>
        <fullName evidence="2 9">Acyl-homoserine-lactone synthase</fullName>
        <ecNumber evidence="1 9">2.3.1.184</ecNumber>
    </recommendedName>
    <alternativeName>
        <fullName evidence="9">Autoinducer synthesis protein</fullName>
    </alternativeName>
</protein>
<comment type="similarity">
    <text evidence="8 9">Belongs to the autoinducer synthase family.</text>
</comment>
<keyword evidence="4 9" id="KW-0808">Transferase</keyword>
<evidence type="ECO:0000256" key="8">
    <source>
        <dbReference type="PROSITE-ProRule" id="PRU00533"/>
    </source>
</evidence>
<comment type="catalytic activity">
    <reaction evidence="7 9">
        <text>a fatty acyl-[ACP] + S-adenosyl-L-methionine = an N-acyl-L-homoserine lactone + S-methyl-5'-thioadenosine + holo-[ACP] + H(+)</text>
        <dbReference type="Rhea" id="RHEA:10096"/>
        <dbReference type="Rhea" id="RHEA-COMP:9685"/>
        <dbReference type="Rhea" id="RHEA-COMP:14125"/>
        <dbReference type="ChEBI" id="CHEBI:15378"/>
        <dbReference type="ChEBI" id="CHEBI:17509"/>
        <dbReference type="ChEBI" id="CHEBI:55474"/>
        <dbReference type="ChEBI" id="CHEBI:59789"/>
        <dbReference type="ChEBI" id="CHEBI:64479"/>
        <dbReference type="ChEBI" id="CHEBI:138651"/>
        <dbReference type="EC" id="2.3.1.184"/>
    </reaction>
</comment>
<keyword evidence="3 8" id="KW-0673">Quorum sensing</keyword>
<dbReference type="Gene3D" id="3.40.630.30">
    <property type="match status" value="1"/>
</dbReference>
<keyword evidence="10" id="KW-0012">Acyltransferase</keyword>
<evidence type="ECO:0000256" key="4">
    <source>
        <dbReference type="ARBA" id="ARBA00022679"/>
    </source>
</evidence>
<evidence type="ECO:0000313" key="10">
    <source>
        <dbReference type="EMBL" id="MBU2711961.1"/>
    </source>
</evidence>
<accession>A0ABS5ZFB5</accession>
<evidence type="ECO:0000256" key="2">
    <source>
        <dbReference type="ARBA" id="ARBA00018768"/>
    </source>
</evidence>
<evidence type="ECO:0000256" key="7">
    <source>
        <dbReference type="ARBA" id="ARBA00048576"/>
    </source>
</evidence>
<dbReference type="Proteomes" id="UP000690515">
    <property type="component" value="Unassembled WGS sequence"/>
</dbReference>
<dbReference type="Pfam" id="PF00765">
    <property type="entry name" value="Autoind_synth"/>
    <property type="match status" value="1"/>
</dbReference>
<evidence type="ECO:0000256" key="3">
    <source>
        <dbReference type="ARBA" id="ARBA00022654"/>
    </source>
</evidence>
<dbReference type="SUPFAM" id="SSF55729">
    <property type="entry name" value="Acyl-CoA N-acyltransferases (Nat)"/>
    <property type="match status" value="1"/>
</dbReference>
<sequence length="200" mass="22639">MSATAICMVNKRSQYPSSTLYSMHDLRYRIFYQRLDWEVPTNAAQEKDEYDDLEPAYIIAKSPTDLVVGCMRLLPTMGSYMLKDTFPELLGDSPAPQCNSIIEISRFAVDKDYNFLNKNGINYVSLMLFKNLYLSSTSHGYTSAVAVTTPAIEKYLKKIGIEVKRIGTQKAMLIGNSKAIAIQFNLDLNFYLTIRSALNQ</sequence>
<dbReference type="GO" id="GO:0016746">
    <property type="term" value="F:acyltransferase activity"/>
    <property type="evidence" value="ECO:0007669"/>
    <property type="project" value="UniProtKB-KW"/>
</dbReference>
<reference evidence="10 11" key="1">
    <citation type="submission" date="2021-04" db="EMBL/GenBank/DDBJ databases">
        <authorList>
            <person name="Pira H."/>
            <person name="Risdian C."/>
            <person name="Wink J."/>
        </authorList>
    </citation>
    <scope>NUCLEOTIDE SEQUENCE [LARGE SCALE GENOMIC DNA]</scope>
    <source>
        <strain evidence="10 11">WH53</strain>
    </source>
</reference>
<dbReference type="PANTHER" id="PTHR39322:SF1">
    <property type="entry name" value="ISOVALERYL-HOMOSERINE LACTONE SYNTHASE"/>
    <property type="match status" value="1"/>
</dbReference>
<comment type="caution">
    <text evidence="10">The sequence shown here is derived from an EMBL/GenBank/DDBJ whole genome shotgun (WGS) entry which is preliminary data.</text>
</comment>
<name>A0ABS5ZFB5_9GAMM</name>
<dbReference type="PANTHER" id="PTHR39322">
    <property type="entry name" value="ACYL-HOMOSERINE-LACTONE SYNTHASE"/>
    <property type="match status" value="1"/>
</dbReference>
<dbReference type="RefSeq" id="WP_215820117.1">
    <property type="nucleotide sequence ID" value="NZ_JAGSOY010000028.1"/>
</dbReference>
<dbReference type="PROSITE" id="PS51187">
    <property type="entry name" value="AUTOINDUCER_SYNTH_2"/>
    <property type="match status" value="1"/>
</dbReference>
<evidence type="ECO:0000256" key="5">
    <source>
        <dbReference type="ARBA" id="ARBA00022691"/>
    </source>
</evidence>
<dbReference type="EC" id="2.3.1.184" evidence="1 9"/>
<dbReference type="PRINTS" id="PR01549">
    <property type="entry name" value="AUTOINDCRSYN"/>
</dbReference>
<dbReference type="InterPro" id="IPR018311">
    <property type="entry name" value="Autoind_synth_CS"/>
</dbReference>
<gene>
    <name evidence="10" type="ORF">KCG35_12900</name>
</gene>
<proteinExistence type="inferred from homology"/>
<evidence type="ECO:0000313" key="11">
    <source>
        <dbReference type="Proteomes" id="UP000690515"/>
    </source>
</evidence>
<dbReference type="PROSITE" id="PS00949">
    <property type="entry name" value="AUTOINDUCER_SYNTH_1"/>
    <property type="match status" value="1"/>
</dbReference>